<comment type="similarity">
    <text evidence="2 7">Belongs to the FPP/GGPP synthase family.</text>
</comment>
<dbReference type="SFLD" id="SFLDS00005">
    <property type="entry name" value="Isoprenoid_Synthase_Type_I"/>
    <property type="match status" value="1"/>
</dbReference>
<evidence type="ECO:0000256" key="3">
    <source>
        <dbReference type="ARBA" id="ARBA00022679"/>
    </source>
</evidence>
<dbReference type="SUPFAM" id="SSF48576">
    <property type="entry name" value="Terpenoid synthases"/>
    <property type="match status" value="1"/>
</dbReference>
<evidence type="ECO:0000256" key="6">
    <source>
        <dbReference type="ARBA" id="ARBA00023229"/>
    </source>
</evidence>
<name>A0ABT4VPP7_9HYPH</name>
<evidence type="ECO:0000256" key="2">
    <source>
        <dbReference type="ARBA" id="ARBA00006706"/>
    </source>
</evidence>
<evidence type="ECO:0000256" key="1">
    <source>
        <dbReference type="ARBA" id="ARBA00001946"/>
    </source>
</evidence>
<keyword evidence="4" id="KW-0479">Metal-binding</keyword>
<reference evidence="8" key="1">
    <citation type="submission" date="2022-11" db="EMBL/GenBank/DDBJ databases">
        <title>Hoeflea poritis sp. nov., isolated from scleractinian coral Porites lutea.</title>
        <authorList>
            <person name="Zhang G."/>
            <person name="Wei Q."/>
            <person name="Cai L."/>
        </authorList>
    </citation>
    <scope>NUCLEOTIDE SEQUENCE</scope>
    <source>
        <strain evidence="8">E7-10</strain>
    </source>
</reference>
<dbReference type="Proteomes" id="UP001148313">
    <property type="component" value="Unassembled WGS sequence"/>
</dbReference>
<evidence type="ECO:0000313" key="8">
    <source>
        <dbReference type="EMBL" id="MDA4846685.1"/>
    </source>
</evidence>
<evidence type="ECO:0000313" key="9">
    <source>
        <dbReference type="Proteomes" id="UP001148313"/>
    </source>
</evidence>
<protein>
    <submittedName>
        <fullName evidence="8">Polyprenyl synthetase family protein</fullName>
    </submittedName>
</protein>
<keyword evidence="3 7" id="KW-0808">Transferase</keyword>
<comment type="caution">
    <text evidence="8">The sequence shown here is derived from an EMBL/GenBank/DDBJ whole genome shotgun (WGS) entry which is preliminary data.</text>
</comment>
<organism evidence="8 9">
    <name type="scientific">Hoeflea poritis</name>
    <dbReference type="NCBI Taxonomy" id="2993659"/>
    <lineage>
        <taxon>Bacteria</taxon>
        <taxon>Pseudomonadati</taxon>
        <taxon>Pseudomonadota</taxon>
        <taxon>Alphaproteobacteria</taxon>
        <taxon>Hyphomicrobiales</taxon>
        <taxon>Rhizobiaceae</taxon>
        <taxon>Hoeflea</taxon>
    </lineage>
</organism>
<sequence length="281" mass="29753">MEVNESLDRLLPEAAMHPSSLHRAMRYSILAGGKRIRPVMCILVSEASGGVGRDFAVRAGCAIECVHTASLILDDLPSMDDAELRRGRKTTHREFSEATAILASIGLLNLGYAIITQSQDTDPEVKVQALDVLCEAVGSKGMIAGQEIDLHERHGFSEVSPIENLNWLKTGALFVASAQIGALAAGLNPSSVDAVKDFAKHVGLAFQTADDLIDHSGDIDAIGKDVGQDEGVPTLVSLSGDDAARLSCEENLALAHDTLRKTDLDSAGLLALVDSIFGSKI</sequence>
<evidence type="ECO:0000256" key="5">
    <source>
        <dbReference type="ARBA" id="ARBA00022842"/>
    </source>
</evidence>
<dbReference type="SFLD" id="SFLDG01017">
    <property type="entry name" value="Polyprenyl_Transferase_Like"/>
    <property type="match status" value="1"/>
</dbReference>
<dbReference type="PROSITE" id="PS00723">
    <property type="entry name" value="POLYPRENYL_SYNTHASE_1"/>
    <property type="match status" value="1"/>
</dbReference>
<comment type="cofactor">
    <cofactor evidence="1">
        <name>Mg(2+)</name>
        <dbReference type="ChEBI" id="CHEBI:18420"/>
    </cofactor>
</comment>
<gene>
    <name evidence="8" type="ORF">OOZ53_15080</name>
</gene>
<evidence type="ECO:0000256" key="4">
    <source>
        <dbReference type="ARBA" id="ARBA00022723"/>
    </source>
</evidence>
<dbReference type="CDD" id="cd00685">
    <property type="entry name" value="Trans_IPPS_HT"/>
    <property type="match status" value="1"/>
</dbReference>
<accession>A0ABT4VPP7</accession>
<keyword evidence="9" id="KW-1185">Reference proteome</keyword>
<dbReference type="Gene3D" id="1.10.600.10">
    <property type="entry name" value="Farnesyl Diphosphate Synthase"/>
    <property type="match status" value="1"/>
</dbReference>
<keyword evidence="6" id="KW-0414">Isoprene biosynthesis</keyword>
<dbReference type="InterPro" id="IPR008949">
    <property type="entry name" value="Isoprenoid_synthase_dom_sf"/>
</dbReference>
<dbReference type="EMBL" id="JAPJZH010000009">
    <property type="protein sequence ID" value="MDA4846685.1"/>
    <property type="molecule type" value="Genomic_DNA"/>
</dbReference>
<evidence type="ECO:0000256" key="7">
    <source>
        <dbReference type="RuleBase" id="RU004466"/>
    </source>
</evidence>
<dbReference type="InterPro" id="IPR033749">
    <property type="entry name" value="Polyprenyl_synt_CS"/>
</dbReference>
<keyword evidence="5" id="KW-0460">Magnesium</keyword>
<dbReference type="InterPro" id="IPR000092">
    <property type="entry name" value="Polyprenyl_synt"/>
</dbReference>
<proteinExistence type="inferred from homology"/>
<dbReference type="PANTHER" id="PTHR43281:SF1">
    <property type="entry name" value="FARNESYL DIPHOSPHATE SYNTHASE"/>
    <property type="match status" value="1"/>
</dbReference>
<dbReference type="PANTHER" id="PTHR43281">
    <property type="entry name" value="FARNESYL DIPHOSPHATE SYNTHASE"/>
    <property type="match status" value="1"/>
</dbReference>
<dbReference type="Pfam" id="PF00348">
    <property type="entry name" value="polyprenyl_synt"/>
    <property type="match status" value="1"/>
</dbReference>
<dbReference type="RefSeq" id="WP_271090464.1">
    <property type="nucleotide sequence ID" value="NZ_JAPJZH010000009.1"/>
</dbReference>